<proteinExistence type="inferred from homology"/>
<dbReference type="PANTHER" id="PTHR12526">
    <property type="entry name" value="GLYCOSYLTRANSFERASE"/>
    <property type="match status" value="1"/>
</dbReference>
<dbReference type="InterPro" id="IPR001296">
    <property type="entry name" value="Glyco_trans_1"/>
</dbReference>
<accession>A0ABM7G1X6</accession>
<protein>
    <recommendedName>
        <fullName evidence="8">Glycosyl transferase group 1</fullName>
    </recommendedName>
</protein>
<evidence type="ECO:0000313" key="6">
    <source>
        <dbReference type="EMBL" id="BBF69216.1"/>
    </source>
</evidence>
<keyword evidence="7" id="KW-1185">Reference proteome</keyword>
<dbReference type="Pfam" id="PF13439">
    <property type="entry name" value="Glyco_transf_4"/>
    <property type="match status" value="1"/>
</dbReference>
<gene>
    <name evidence="6" type="ORF">SBA_ch1_14160</name>
</gene>
<reference evidence="6" key="1">
    <citation type="submission" date="2018-07" db="EMBL/GenBank/DDBJ databases">
        <title>Complete genome sequence of Sphingomonas bisphenolicum strain AO1, a bisphenol A degradative bacterium isolated from Japanese farm field.</title>
        <authorList>
            <person name="Murakami M."/>
            <person name="Koh M."/>
            <person name="Koba S."/>
            <person name="Matsumura Y."/>
        </authorList>
    </citation>
    <scope>NUCLEOTIDE SEQUENCE</scope>
    <source>
        <strain evidence="6">AO1</strain>
    </source>
</reference>
<dbReference type="InterPro" id="IPR029044">
    <property type="entry name" value="Nucleotide-diphossugar_trans"/>
</dbReference>
<evidence type="ECO:0000256" key="3">
    <source>
        <dbReference type="ARBA" id="ARBA00022679"/>
    </source>
</evidence>
<keyword evidence="2" id="KW-0328">Glycosyltransferase</keyword>
<sequence length="623" mass="70087">MNPFLIDKYYNPNFEAQPPLWGFEFAGAHTIPHILGASSSFSREALMEIGGFDEEIEYFLDESEVCRRISETGRKIRFLNEGASVHHQFAPGITRDERRLLTHPYPVVKNKYYVCLSDWRRNGGSLSDYLTQCDDWLQELRDGARWQLDHGGITRKEYDSFMRDVERGLHDGKERALKQSRKSVEITPAKPEALLPFPTQKPAGGRKTFVFISRGNFRKGGGGIARYIWDLSLGFARLGHETHLITLTDGPSSVEFHDGLWIRHISKDALQNDGIDSDVADVFGHLESGAAKLNIGWAKAAHAEVLRLRQDRYIDLVVAPVWDQEGLYCVLDRRLTTVVSMNTTFRRFADIEFRNLARATIEELTMLENLYVGSARLFHANSSSSAEHLRDDFQVGPDVRIVHAPHGVEDAPSMSAEIAPARKAPTRDGGVKILYVSRLEKRKGTDLFLEAVARLVRKHGDVQVDIVGRDGHADDPDRSLRTQFERIYPGQTNVVFHGELPNAALPDLYHDADIFCVPSRYESFGIIFIEAMRYGLPVVALDIGGARDIIENEVTGILCARESSAAIQAELERLVMDKSLRTRIGKAARKRFLQVYENEIVIDQTLGEMLSLLKPTTPASSQG</sequence>
<keyword evidence="3" id="KW-0808">Transferase</keyword>
<evidence type="ECO:0000313" key="7">
    <source>
        <dbReference type="Proteomes" id="UP001059971"/>
    </source>
</evidence>
<dbReference type="InterPro" id="IPR028098">
    <property type="entry name" value="Glyco_trans_4-like_N"/>
</dbReference>
<feature type="domain" description="Glycosyl transferase family 1" evidence="4">
    <location>
        <begin position="425"/>
        <end position="591"/>
    </location>
</feature>
<dbReference type="Pfam" id="PF00534">
    <property type="entry name" value="Glycos_transf_1"/>
    <property type="match status" value="1"/>
</dbReference>
<evidence type="ECO:0008006" key="8">
    <source>
        <dbReference type="Google" id="ProtNLM"/>
    </source>
</evidence>
<evidence type="ECO:0000259" key="4">
    <source>
        <dbReference type="Pfam" id="PF00534"/>
    </source>
</evidence>
<comment type="similarity">
    <text evidence="1">Belongs to the glycosyltransferase group 1 family. Glycosyltransferase 4 subfamily.</text>
</comment>
<evidence type="ECO:0000256" key="2">
    <source>
        <dbReference type="ARBA" id="ARBA00022676"/>
    </source>
</evidence>
<dbReference type="SUPFAM" id="SSF53756">
    <property type="entry name" value="UDP-Glycosyltransferase/glycogen phosphorylase"/>
    <property type="match status" value="1"/>
</dbReference>
<feature type="domain" description="Glycosyltransferase subfamily 4-like N-terminal" evidence="5">
    <location>
        <begin position="222"/>
        <end position="408"/>
    </location>
</feature>
<evidence type="ECO:0000259" key="5">
    <source>
        <dbReference type="Pfam" id="PF13439"/>
    </source>
</evidence>
<name>A0ABM7G1X6_9SPHN</name>
<dbReference type="Gene3D" id="3.40.50.2000">
    <property type="entry name" value="Glycogen Phosphorylase B"/>
    <property type="match status" value="2"/>
</dbReference>
<dbReference type="Proteomes" id="UP001059971">
    <property type="component" value="Chromosome 1"/>
</dbReference>
<evidence type="ECO:0000256" key="1">
    <source>
        <dbReference type="ARBA" id="ARBA00009481"/>
    </source>
</evidence>
<organism evidence="6 7">
    <name type="scientific">Sphingomonas bisphenolicum</name>
    <dbReference type="NCBI Taxonomy" id="296544"/>
    <lineage>
        <taxon>Bacteria</taxon>
        <taxon>Pseudomonadati</taxon>
        <taxon>Pseudomonadota</taxon>
        <taxon>Alphaproteobacteria</taxon>
        <taxon>Sphingomonadales</taxon>
        <taxon>Sphingomonadaceae</taxon>
        <taxon>Sphingomonas</taxon>
    </lineage>
</organism>
<dbReference type="Gene3D" id="3.90.550.10">
    <property type="entry name" value="Spore Coat Polysaccharide Biosynthesis Protein SpsA, Chain A"/>
    <property type="match status" value="1"/>
</dbReference>
<dbReference type="PANTHER" id="PTHR12526:SF640">
    <property type="entry name" value="COLANIC ACID BIOSYNTHESIS GLYCOSYLTRANSFERASE WCAL-RELATED"/>
    <property type="match status" value="1"/>
</dbReference>
<dbReference type="EMBL" id="AP018817">
    <property type="protein sequence ID" value="BBF69216.1"/>
    <property type="molecule type" value="Genomic_DNA"/>
</dbReference>
<dbReference type="SUPFAM" id="SSF53448">
    <property type="entry name" value="Nucleotide-diphospho-sugar transferases"/>
    <property type="match status" value="1"/>
</dbReference>
<dbReference type="CDD" id="cd03801">
    <property type="entry name" value="GT4_PimA-like"/>
    <property type="match status" value="1"/>
</dbReference>